<dbReference type="SUPFAM" id="SSF109854">
    <property type="entry name" value="DinB/YfiT-like putative metalloenzymes"/>
    <property type="match status" value="1"/>
</dbReference>
<dbReference type="InterPro" id="IPR024775">
    <property type="entry name" value="DinB-like"/>
</dbReference>
<dbReference type="AlphaFoldDB" id="A0A2A9HIR3"/>
<name>A0A2A9HIR3_TEPT2</name>
<proteinExistence type="predicted"/>
<dbReference type="Proteomes" id="UP000223071">
    <property type="component" value="Unassembled WGS sequence"/>
</dbReference>
<accession>A0A2A9HIR3</accession>
<dbReference type="InterPro" id="IPR034660">
    <property type="entry name" value="DinB/YfiT-like"/>
</dbReference>
<dbReference type="Pfam" id="PF12867">
    <property type="entry name" value="DinB_2"/>
    <property type="match status" value="1"/>
</dbReference>
<evidence type="ECO:0000259" key="1">
    <source>
        <dbReference type="Pfam" id="PF12867"/>
    </source>
</evidence>
<keyword evidence="3" id="KW-1185">Reference proteome</keyword>
<organism evidence="2 3">
    <name type="scientific">Tepidiforma thermophila (strain KCTC 52669 / CGMCC 1.13589 / G233)</name>
    <dbReference type="NCBI Taxonomy" id="2761530"/>
    <lineage>
        <taxon>Bacteria</taxon>
        <taxon>Bacillati</taxon>
        <taxon>Chloroflexota</taxon>
        <taxon>Tepidiformia</taxon>
        <taxon>Tepidiformales</taxon>
        <taxon>Tepidiformaceae</taxon>
        <taxon>Tepidiforma</taxon>
    </lineage>
</organism>
<gene>
    <name evidence="2" type="ORF">A9A59_2133</name>
</gene>
<protein>
    <submittedName>
        <fullName evidence="2">DinB family protein</fullName>
    </submittedName>
</protein>
<dbReference type="Gene3D" id="1.20.120.450">
    <property type="entry name" value="dinb family like domain"/>
    <property type="match status" value="1"/>
</dbReference>
<dbReference type="RefSeq" id="WP_098504239.1">
    <property type="nucleotide sequence ID" value="NZ_PDJQ01000001.1"/>
</dbReference>
<reference evidence="2 3" key="1">
    <citation type="submission" date="2017-09" db="EMBL/GenBank/DDBJ databases">
        <title>Sequencing the genomes of two abundant thermophiles in Great Basin hot springs: Thermocrinis jamiesonii and novel Chloroflexi Thermoflexus hugenholtzii.</title>
        <authorList>
            <person name="Hedlund B."/>
        </authorList>
    </citation>
    <scope>NUCLEOTIDE SEQUENCE [LARGE SCALE GENOMIC DNA]</scope>
    <source>
        <strain evidence="2 3">G233</strain>
    </source>
</reference>
<dbReference type="EMBL" id="PDJQ01000001">
    <property type="protein sequence ID" value="PFG74886.1"/>
    <property type="molecule type" value="Genomic_DNA"/>
</dbReference>
<comment type="caution">
    <text evidence="2">The sequence shown here is derived from an EMBL/GenBank/DDBJ whole genome shotgun (WGS) entry which is preliminary data.</text>
</comment>
<sequence length="168" mass="18883">MTMPESERVRIREYLVAQAASRSIEELIERVEGGMAELFAAARAIPAERYEEHPPGDEWSPMDCLAHVVGWNLQVATAVLHVALTGERPANGLPELPREREQILEAQAAGNASLYEHVRAADPGAHLEVRWEHPFFGPLNWREWLLFLRLHALDHARQLAGMREALGA</sequence>
<evidence type="ECO:0000313" key="3">
    <source>
        <dbReference type="Proteomes" id="UP000223071"/>
    </source>
</evidence>
<evidence type="ECO:0000313" key="2">
    <source>
        <dbReference type="EMBL" id="PFG74886.1"/>
    </source>
</evidence>
<feature type="domain" description="DinB-like" evidence="1">
    <location>
        <begin position="36"/>
        <end position="159"/>
    </location>
</feature>